<reference evidence="7 8" key="1">
    <citation type="submission" date="2017-01" db="EMBL/GenBank/DDBJ databases">
        <authorList>
            <person name="Mah S.A."/>
            <person name="Swanson W.J."/>
            <person name="Moy G.W."/>
            <person name="Vacquier V.D."/>
        </authorList>
    </citation>
    <scope>NUCLEOTIDE SEQUENCE [LARGE SCALE GENOMIC DNA]</scope>
    <source>
        <strain evidence="7">PDD-32b-74</strain>
    </source>
</reference>
<keyword evidence="3" id="KW-0843">Virulence</keyword>
<dbReference type="Pfam" id="PF12256">
    <property type="entry name" value="TcdB_toxin_midN"/>
    <property type="match status" value="1"/>
</dbReference>
<dbReference type="SUPFAM" id="SSF69318">
    <property type="entry name" value="Integrin alpha N-terminal domain"/>
    <property type="match status" value="1"/>
</dbReference>
<gene>
    <name evidence="7" type="ORF">BW686_00260</name>
</gene>
<dbReference type="Pfam" id="PF03534">
    <property type="entry name" value="SpvB"/>
    <property type="match status" value="1"/>
</dbReference>
<evidence type="ECO:0000313" key="8">
    <source>
        <dbReference type="Proteomes" id="UP000195128"/>
    </source>
</evidence>
<dbReference type="InterPro" id="IPR028994">
    <property type="entry name" value="Integrin_alpha_N"/>
</dbReference>
<evidence type="ECO:0000313" key="7">
    <source>
        <dbReference type="EMBL" id="OUM09168.1"/>
    </source>
</evidence>
<sequence length="1447" mass="162467">MEDHTSSQQQPSETLQPAVATPSLPKGGGAIQSIGKGWGAVGSSGAASLEIALPVSPGRGYAPALSLGYQSTSGNGLFGLGWNLSHGHVARLSSKGVPVYNDDDVMLGPSGETWLPERDDKGALVTTQVSSYNGQDLNATYQVLRYFARVEGAFDRIEHWFIDPVDPGFWLIHGADGSLHLYGKRASSRIADPTDMNRVAEWLLEESMNAVGEHILYEYKPEDGQGLPDDPPRDFSAQRYLSRVRYGNAEAHLMLYLWDEGLLNTLHWHFDLLFDYGERVTSAEPPPGYGEQFIWPVRSDPHSSFAYGFELGNVRLCRQVLMFHHFPKELGDSPLLTQRLLLEYQQTALNYSLLSAAHSEAWDGTDWRQVDQQPPMQFQYTDFSHLAPVYTPLEFPAGLNDGQHYQMVDLYGDGLPGVLYQSDNAWLYREPIRDTSGSADDVAYGPYQALPHIPVADSATPVRQALTDLTGDGRLDWVIAQPGMAGFFTLNPDRSWSRYATFSAFPTEFFHPLGQMADLIGDGLSDLALIGPRSVRLYANRRNDGFASAVNVPHDEDRLPLLSDSPTELVAFSDILGSGQQHLIRIRYNEIRVWPNLGRGRFGKGRLFASLPFTYETFDASRVRLADLDGSGASDLLYLQPDCFQVFMNEGGNGLAPGFDQPWPEGVRYDRFCQFSAADLTGLGVSSLVLTVPHMTPRHWSFYYAADRAGSVYKPYLLKATDNNMGAAGEVRYRSSAQEWLDEKHELRAAGKAAVSELPFPVHVVVRQTVQDKITGNTLTQLFRYRQGFYDPHERKFRGFGLLLQTDTETPVQPQKGFTAPVLTKTWFHTGRHPVRPCDDYDRSDTEARLPGESLLTTYDATEQADRPVTEPDEDTLREMARSLAGSILRSEVFGLNADQQPGVLYSTQSYRYLVRQLRALNQYQRHASMLPLGLEVITYRYERDELEDPMCEHDVSLAWDRYGSTVHAVKVNCARRKQPHDTPPFEDAHQQRWWLESHDEAQQQVYLTEIRAEAIHLEGAQSWRLGLPYRSRSNAMAVEKSALPTTQISYEHFVDPQGPLAGIPRTLTGLSVQRYIHCGDGEATFQALPDATEIAELDDQALGAYQRVMDTATLVKKLIDIGYQQMPGFLPADSLNLWSVKRGFATYAGPENFFRPVTFRPSRSHGWSHVEYDAYSLFTTRVTDPAGCVTFAEYDYRVLQAKRIIDANQNSQEADYDAFGRLWATSFYGTERGEEVGFPPLNRTGHYWASASEAALQPEYALGRQASALYYDGNTALGLVTVPLASAALVADRYPEDPDQQIRISMASIDGFGRTLQTRQKVEDGDAYAVDQWGNFEMEGGKPKIVHASPRWRVSERVEYNNKGLAVRVYRPYFTNSHRYVNDASIRSHNIVDKQFYDPLGRPTITLIAKGWMRRQTYRTWYVISEDENDTAEEVLANRKGAANVQ</sequence>
<keyword evidence="2" id="KW-0964">Secreted</keyword>
<accession>A0A244EXM8</accession>
<dbReference type="GO" id="GO:0005737">
    <property type="term" value="C:cytoplasm"/>
    <property type="evidence" value="ECO:0007669"/>
    <property type="project" value="InterPro"/>
</dbReference>
<dbReference type="InterPro" id="IPR003284">
    <property type="entry name" value="Sal_SpvB"/>
</dbReference>
<protein>
    <submittedName>
        <fullName evidence="7">Toxin</fullName>
    </submittedName>
</protein>
<name>A0A244EXM8_PSESX</name>
<dbReference type="EMBL" id="MTSA01000001">
    <property type="protein sequence ID" value="OUM09168.1"/>
    <property type="molecule type" value="Genomic_DNA"/>
</dbReference>
<organism evidence="7 8">
    <name type="scientific">Pseudomonas syringae</name>
    <dbReference type="NCBI Taxonomy" id="317"/>
    <lineage>
        <taxon>Bacteria</taxon>
        <taxon>Pseudomonadati</taxon>
        <taxon>Pseudomonadota</taxon>
        <taxon>Gammaproteobacteria</taxon>
        <taxon>Pseudomonadales</taxon>
        <taxon>Pseudomonadaceae</taxon>
        <taxon>Pseudomonas</taxon>
    </lineage>
</organism>
<feature type="domain" description="Insecticide toxin TcdB middle/C-terminal" evidence="5">
    <location>
        <begin position="880"/>
        <end position="1028"/>
    </location>
</feature>
<dbReference type="GO" id="GO:0005576">
    <property type="term" value="C:extracellular region"/>
    <property type="evidence" value="ECO:0007669"/>
    <property type="project" value="UniProtKB-SubCell"/>
</dbReference>
<dbReference type="Proteomes" id="UP000195128">
    <property type="component" value="Unassembled WGS sequence"/>
</dbReference>
<dbReference type="PRINTS" id="PR01341">
    <property type="entry name" value="SALSPVBPROT"/>
</dbReference>
<evidence type="ECO:0000256" key="1">
    <source>
        <dbReference type="ARBA" id="ARBA00004613"/>
    </source>
</evidence>
<evidence type="ECO:0000259" key="5">
    <source>
        <dbReference type="Pfam" id="PF12255"/>
    </source>
</evidence>
<dbReference type="OrthoDB" id="6510336at2"/>
<dbReference type="InterPro" id="IPR022044">
    <property type="entry name" value="TcdB_toxin_mid/C"/>
</dbReference>
<evidence type="ECO:0000256" key="4">
    <source>
        <dbReference type="SAM" id="MobiDB-lite"/>
    </source>
</evidence>
<feature type="domain" description="Insecticide toxin TcdB middle/N-terminal" evidence="6">
    <location>
        <begin position="651"/>
        <end position="831"/>
    </location>
</feature>
<dbReference type="RefSeq" id="WP_084913676.1">
    <property type="nucleotide sequence ID" value="NZ_MTSA01000001.1"/>
</dbReference>
<evidence type="ECO:0000256" key="3">
    <source>
        <dbReference type="ARBA" id="ARBA00023026"/>
    </source>
</evidence>
<dbReference type="Pfam" id="PF12255">
    <property type="entry name" value="TcdB_toxin_midC"/>
    <property type="match status" value="1"/>
</dbReference>
<comment type="caution">
    <text evidence="7">The sequence shown here is derived from an EMBL/GenBank/DDBJ whole genome shotgun (WGS) entry which is preliminary data.</text>
</comment>
<dbReference type="InterPro" id="IPR022045">
    <property type="entry name" value="TcdB_toxin_mid/N"/>
</dbReference>
<feature type="compositionally biased region" description="Polar residues" evidence="4">
    <location>
        <begin position="1"/>
        <end position="15"/>
    </location>
</feature>
<evidence type="ECO:0000256" key="2">
    <source>
        <dbReference type="ARBA" id="ARBA00022525"/>
    </source>
</evidence>
<evidence type="ECO:0000259" key="6">
    <source>
        <dbReference type="Pfam" id="PF12256"/>
    </source>
</evidence>
<feature type="region of interest" description="Disordered" evidence="4">
    <location>
        <begin position="1"/>
        <end position="27"/>
    </location>
</feature>
<proteinExistence type="predicted"/>
<comment type="subcellular location">
    <subcellularLocation>
        <location evidence="1">Secreted</location>
    </subcellularLocation>
</comment>